<reference evidence="1 2" key="1">
    <citation type="journal article" date="2019" name="G3 (Bethesda)">
        <title>Sequencing of a Wild Apple (Malus baccata) Genome Unravels the Differences Between Cultivated and Wild Apple Species Regarding Disease Resistance and Cold Tolerance.</title>
        <authorList>
            <person name="Chen X."/>
        </authorList>
    </citation>
    <scope>NUCLEOTIDE SEQUENCE [LARGE SCALE GENOMIC DNA]</scope>
    <source>
        <strain evidence="2">cv. Shandingzi</strain>
        <tissue evidence="1">Leaves</tissue>
    </source>
</reference>
<name>A0A540LPA9_MALBA</name>
<keyword evidence="2" id="KW-1185">Reference proteome</keyword>
<dbReference type="Gene3D" id="3.40.50.1820">
    <property type="entry name" value="alpha/beta hydrolase"/>
    <property type="match status" value="1"/>
</dbReference>
<accession>A0A540LPA9</accession>
<proteinExistence type="predicted"/>
<dbReference type="EMBL" id="VIEB01000512">
    <property type="protein sequence ID" value="TQD88334.1"/>
    <property type="molecule type" value="Genomic_DNA"/>
</dbReference>
<evidence type="ECO:0000313" key="2">
    <source>
        <dbReference type="Proteomes" id="UP000315295"/>
    </source>
</evidence>
<sequence length="182" mass="20932">MPPGPLKFDKRFHEGFYISRWQEPGRAEADFGCFDAKTVVRNIYILFSISEIPIAAENQEIMDLVDPSSPLSPWLTKEDLAAYEAFYEKSGFQTALQISYRALREESGLTNLIVKVPALYIMGGKDYVNKFPGIDYYIYIGRVKMFEPNLEIQFMSEGSHFVQEQSPDKVNQLIITFLEKHV</sequence>
<evidence type="ECO:0008006" key="3">
    <source>
        <dbReference type="Google" id="ProtNLM"/>
    </source>
</evidence>
<evidence type="ECO:0000313" key="1">
    <source>
        <dbReference type="EMBL" id="TQD88334.1"/>
    </source>
</evidence>
<dbReference type="Proteomes" id="UP000315295">
    <property type="component" value="Unassembled WGS sequence"/>
</dbReference>
<organism evidence="1 2">
    <name type="scientific">Malus baccata</name>
    <name type="common">Siberian crab apple</name>
    <name type="synonym">Pyrus baccata</name>
    <dbReference type="NCBI Taxonomy" id="106549"/>
    <lineage>
        <taxon>Eukaryota</taxon>
        <taxon>Viridiplantae</taxon>
        <taxon>Streptophyta</taxon>
        <taxon>Embryophyta</taxon>
        <taxon>Tracheophyta</taxon>
        <taxon>Spermatophyta</taxon>
        <taxon>Magnoliopsida</taxon>
        <taxon>eudicotyledons</taxon>
        <taxon>Gunneridae</taxon>
        <taxon>Pentapetalae</taxon>
        <taxon>rosids</taxon>
        <taxon>fabids</taxon>
        <taxon>Rosales</taxon>
        <taxon>Rosaceae</taxon>
        <taxon>Amygdaloideae</taxon>
        <taxon>Maleae</taxon>
        <taxon>Malus</taxon>
    </lineage>
</organism>
<gene>
    <name evidence="1" type="ORF">C1H46_026078</name>
</gene>
<protein>
    <recommendedName>
        <fullName evidence="3">AB hydrolase-1 domain-containing protein</fullName>
    </recommendedName>
</protein>
<comment type="caution">
    <text evidence="1">The sequence shown here is derived from an EMBL/GenBank/DDBJ whole genome shotgun (WGS) entry which is preliminary data.</text>
</comment>
<dbReference type="STRING" id="106549.A0A540LPA9"/>
<dbReference type="SUPFAM" id="SSF53474">
    <property type="entry name" value="alpha/beta-Hydrolases"/>
    <property type="match status" value="1"/>
</dbReference>
<dbReference type="AlphaFoldDB" id="A0A540LPA9"/>
<dbReference type="InterPro" id="IPR029058">
    <property type="entry name" value="AB_hydrolase_fold"/>
</dbReference>
<dbReference type="PANTHER" id="PTHR43329">
    <property type="entry name" value="EPOXIDE HYDROLASE"/>
    <property type="match status" value="1"/>
</dbReference>